<accession>A0A6J7DYD6</accession>
<organism evidence="1">
    <name type="scientific">freshwater metagenome</name>
    <dbReference type="NCBI Taxonomy" id="449393"/>
    <lineage>
        <taxon>unclassified sequences</taxon>
        <taxon>metagenomes</taxon>
        <taxon>ecological metagenomes</taxon>
    </lineage>
</organism>
<evidence type="ECO:0000313" key="1">
    <source>
        <dbReference type="EMBL" id="CAB4875752.1"/>
    </source>
</evidence>
<dbReference type="EMBL" id="CAFBLW010000038">
    <property type="protein sequence ID" value="CAB4875752.1"/>
    <property type="molecule type" value="Genomic_DNA"/>
</dbReference>
<sequence>MEVSNIAKDCVGKAFILQNYNKESAATPWVTSVAWTGSEGSGAPQDADILAVHYVDVPGLSLTRSARDYRRPNPADISADADGLTSDQGRFTIYFDSANTVLSGSIGKITVETQDDTFGAEHPEA</sequence>
<protein>
    <submittedName>
        <fullName evidence="1">Unannotated protein</fullName>
    </submittedName>
</protein>
<proteinExistence type="predicted"/>
<reference evidence="1" key="1">
    <citation type="submission" date="2020-05" db="EMBL/GenBank/DDBJ databases">
        <authorList>
            <person name="Chiriac C."/>
            <person name="Salcher M."/>
            <person name="Ghai R."/>
            <person name="Kavagutti S V."/>
        </authorList>
    </citation>
    <scope>NUCLEOTIDE SEQUENCE</scope>
</reference>
<gene>
    <name evidence="1" type="ORF">UFOPK3461_00596</name>
</gene>
<dbReference type="AlphaFoldDB" id="A0A6J7DYD6"/>
<name>A0A6J7DYD6_9ZZZZ</name>